<dbReference type="InterPro" id="IPR012485">
    <property type="entry name" value="CENP-I"/>
</dbReference>
<evidence type="ECO:0000256" key="1">
    <source>
        <dbReference type="ARBA" id="ARBA00004123"/>
    </source>
</evidence>
<dbReference type="PANTHER" id="PTHR48208:SF2">
    <property type="entry name" value="CENTROMERE PROTEIN I"/>
    <property type="match status" value="1"/>
</dbReference>
<dbReference type="GO" id="GO:0000939">
    <property type="term" value="C:inner kinetochore"/>
    <property type="evidence" value="ECO:0007669"/>
    <property type="project" value="TreeGrafter"/>
</dbReference>
<organism evidence="7 8">
    <name type="scientific">Aspergillus candidus</name>
    <dbReference type="NCBI Taxonomy" id="41067"/>
    <lineage>
        <taxon>Eukaryota</taxon>
        <taxon>Fungi</taxon>
        <taxon>Dikarya</taxon>
        <taxon>Ascomycota</taxon>
        <taxon>Pezizomycotina</taxon>
        <taxon>Eurotiomycetes</taxon>
        <taxon>Eurotiomycetidae</taxon>
        <taxon>Eurotiales</taxon>
        <taxon>Aspergillaceae</taxon>
        <taxon>Aspergillus</taxon>
        <taxon>Aspergillus subgen. Circumdati</taxon>
    </lineage>
</organism>
<protein>
    <submittedName>
        <fullName evidence="7">Mis6 domain protein</fullName>
    </submittedName>
</protein>
<sequence length="735" mass="82395">MSSDLERELPGSEPRPTSLLDALEHLEAVAFVPSKQRYTDAGQLAKIIASNAYESGIPQAALERLVKLLTQPNNLDQGTITTLLKNLYPVEGVPSKLVTQVVCCLGPSKNKPAPATQNLLLRWLILVYDFFDDRAHLSKLYAVLFNYLDMISLRKPLCHLLSFITRRKHVKPFRIQALMELVVNSGGEDKELLTLMKVFKNYCPDVLVGDLGGAGRKALFFKHPDPEWTNHVRALQDSNAERLRETQSSRFQVVLRGTTKRSKMEVLVPSVQTSRVSYNHTSLEEIRGIDHFVERLEKIELPNQIVSTIGDNLAQKYLFLVQPEPAKRRLDDWLRSFFSDHLESGGDSDDEQVESLGYVLSLLVDYVRYTKEIPDTVASFLKSYIPVWNGVDNKEQILRLLEYTPVADYDSIRREFLSPLENSLLHQALPAKGGLLDFYSSLVRQWGVHLRTQPLVPGEKKPLDHLLSHAELLALSILECPSTPQDGDSDATDTKPITLSVVEFYCTLAELFSYASVNGNIRITIPLAPTVYSLVFTPISSVISIVSSVLASYKASFEASMTSQVLQVPDSTDALYPTQLVGQFNGYIMDICNLLWRNRALNSDDPNALGCLIPAGTVTALTQYIREMNEASRERKRDIPFSYSMPSLFSLSHHAALSNMSAACFAGIEDETNREDQPRLTRPVTQKALNALEKDGGAKVSWQEYRVRMLDWLEADGSVGVGNLMRSTMKALRKE</sequence>
<evidence type="ECO:0000256" key="5">
    <source>
        <dbReference type="ARBA" id="ARBA00023242"/>
    </source>
</evidence>
<dbReference type="Proteomes" id="UP000234585">
    <property type="component" value="Unassembled WGS sequence"/>
</dbReference>
<dbReference type="PANTHER" id="PTHR48208">
    <property type="entry name" value="CENTROMERE PROTEIN I"/>
    <property type="match status" value="1"/>
</dbReference>
<dbReference type="GO" id="GO:0034080">
    <property type="term" value="P:CENP-A containing chromatin assembly"/>
    <property type="evidence" value="ECO:0007669"/>
    <property type="project" value="TreeGrafter"/>
</dbReference>
<proteinExistence type="inferred from homology"/>
<comment type="subcellular location">
    <subcellularLocation>
        <location evidence="2">Chromosome</location>
        <location evidence="2">Centromere</location>
    </subcellularLocation>
    <subcellularLocation>
        <location evidence="1">Nucleus</location>
    </subcellularLocation>
</comment>
<evidence type="ECO:0000313" key="7">
    <source>
        <dbReference type="EMBL" id="PLB41128.1"/>
    </source>
</evidence>
<dbReference type="GeneID" id="36518619"/>
<gene>
    <name evidence="7" type="ORF">BDW47DRAFT_100546</name>
</gene>
<dbReference type="EMBL" id="KZ559122">
    <property type="protein sequence ID" value="PLB41128.1"/>
    <property type="molecule type" value="Genomic_DNA"/>
</dbReference>
<evidence type="ECO:0000313" key="8">
    <source>
        <dbReference type="Proteomes" id="UP000234585"/>
    </source>
</evidence>
<comment type="similarity">
    <text evidence="3">Belongs to the CENP-I/CTF3 family.</text>
</comment>
<keyword evidence="5" id="KW-0539">Nucleus</keyword>
<dbReference type="STRING" id="41067.A0A2I2FKG4"/>
<reference evidence="7 8" key="1">
    <citation type="submission" date="2017-12" db="EMBL/GenBank/DDBJ databases">
        <authorList>
            <consortium name="DOE Joint Genome Institute"/>
            <person name="Haridas S."/>
            <person name="Kjaerbolling I."/>
            <person name="Vesth T.C."/>
            <person name="Frisvad J.C."/>
            <person name="Nybo J.L."/>
            <person name="Theobald S."/>
            <person name="Kuo A."/>
            <person name="Bowyer P."/>
            <person name="Matsuda Y."/>
            <person name="Mondo S."/>
            <person name="Lyhne E.K."/>
            <person name="Kogle M.E."/>
            <person name="Clum A."/>
            <person name="Lipzen A."/>
            <person name="Salamov A."/>
            <person name="Ngan C.Y."/>
            <person name="Daum C."/>
            <person name="Chiniquy J."/>
            <person name="Barry K."/>
            <person name="LaButti K."/>
            <person name="Simmons B.A."/>
            <person name="Magnuson J.K."/>
            <person name="Mortensen U.H."/>
            <person name="Larsen T.O."/>
            <person name="Grigoriev I.V."/>
            <person name="Baker S.E."/>
            <person name="Andersen M.R."/>
            <person name="Nordberg H.P."/>
            <person name="Cantor M.N."/>
            <person name="Hua S.X."/>
        </authorList>
    </citation>
    <scope>NUCLEOTIDE SEQUENCE [LARGE SCALE GENOMIC DNA]</scope>
    <source>
        <strain evidence="7 8">CBS 102.13</strain>
    </source>
</reference>
<keyword evidence="6" id="KW-0137">Centromere</keyword>
<dbReference type="GO" id="GO:0000070">
    <property type="term" value="P:mitotic sister chromatid segregation"/>
    <property type="evidence" value="ECO:0007669"/>
    <property type="project" value="TreeGrafter"/>
</dbReference>
<dbReference type="Pfam" id="PF07778">
    <property type="entry name" value="CENP-I"/>
    <property type="match status" value="1"/>
</dbReference>
<dbReference type="OrthoDB" id="378564at2759"/>
<dbReference type="RefSeq" id="XP_024675140.1">
    <property type="nucleotide sequence ID" value="XM_024811459.1"/>
</dbReference>
<evidence type="ECO:0000256" key="6">
    <source>
        <dbReference type="ARBA" id="ARBA00023328"/>
    </source>
</evidence>
<name>A0A2I2FKG4_ASPCN</name>
<dbReference type="GO" id="GO:0005634">
    <property type="term" value="C:nucleus"/>
    <property type="evidence" value="ECO:0007669"/>
    <property type="project" value="UniProtKB-SubCell"/>
</dbReference>
<evidence type="ECO:0000256" key="3">
    <source>
        <dbReference type="ARBA" id="ARBA00005470"/>
    </source>
</evidence>
<evidence type="ECO:0000256" key="2">
    <source>
        <dbReference type="ARBA" id="ARBA00004584"/>
    </source>
</evidence>
<dbReference type="CDD" id="cd22647">
    <property type="entry name" value="CTF3_NTD_HEAT"/>
    <property type="match status" value="1"/>
</dbReference>
<evidence type="ECO:0000256" key="4">
    <source>
        <dbReference type="ARBA" id="ARBA00022454"/>
    </source>
</evidence>
<dbReference type="AlphaFoldDB" id="A0A2I2FKG4"/>
<keyword evidence="8" id="KW-1185">Reference proteome</keyword>
<accession>A0A2I2FKG4</accession>
<keyword evidence="4" id="KW-0158">Chromosome</keyword>